<dbReference type="Pfam" id="PF00931">
    <property type="entry name" value="NB-ARC"/>
    <property type="match status" value="1"/>
</dbReference>
<dbReference type="Gene3D" id="1.20.5.4130">
    <property type="match status" value="1"/>
</dbReference>
<dbReference type="PRINTS" id="PR00364">
    <property type="entry name" value="DISEASERSIST"/>
</dbReference>
<feature type="non-terminal residue" evidence="14">
    <location>
        <position position="1"/>
    </location>
</feature>
<keyword evidence="15" id="KW-1185">Reference proteome</keyword>
<dbReference type="PANTHER" id="PTHR36766:SF36">
    <property type="entry name" value="AAA+ ATPASE DOMAIN-CONTAINING PROTEIN"/>
    <property type="match status" value="1"/>
</dbReference>
<dbReference type="GO" id="GO:0043531">
    <property type="term" value="F:ADP binding"/>
    <property type="evidence" value="ECO:0007669"/>
    <property type="project" value="InterPro"/>
</dbReference>
<dbReference type="Pfam" id="PF18052">
    <property type="entry name" value="Rx_N"/>
    <property type="match status" value="1"/>
</dbReference>
<feature type="region of interest" description="Disordered" evidence="9">
    <location>
        <begin position="1054"/>
        <end position="1076"/>
    </location>
</feature>
<gene>
    <name evidence="14" type="ORF">EJB05_25606</name>
</gene>
<dbReference type="InterPro" id="IPR038005">
    <property type="entry name" value="RX-like_CC"/>
</dbReference>
<dbReference type="SUPFAM" id="SSF52058">
    <property type="entry name" value="L domain-like"/>
    <property type="match status" value="1"/>
</dbReference>
<feature type="domain" description="Disease resistance R13L4/SHOC-2-like LRR" evidence="13">
    <location>
        <begin position="555"/>
        <end position="897"/>
    </location>
</feature>
<evidence type="ECO:0000256" key="6">
    <source>
        <dbReference type="ARBA" id="ARBA00022840"/>
    </source>
</evidence>
<evidence type="ECO:0000256" key="2">
    <source>
        <dbReference type="ARBA" id="ARBA00022614"/>
    </source>
</evidence>
<accession>A0A5J9UHM9</accession>
<sequence>MEVILDALASYVTKLTTDKAQEEVVMLLGVPGELEKLGRNLGNIKAFLADAERRRIKEELVQGWVRMLKGVMYDATDVLELGQLKAEERQESSKLGRSMEKMPGCFQPFLFCLRNPVFAHKIGSRIKELNQRLEDIQKEAAKFNFLTANLGPYQEQRTEAAEYSSTQRMTSEFIPSAVVGEQIERDTRLLVHELTTPTDENHGIMKVVSIVGMGGMGKTTLAQKILKDATIEQNFKIKIWLSITQQFNEVELLRSAIKLAGGNHGGEENNNFLTQTLTSALSASKFLLVLDDMWSIRAWESVLSVPVTNASHNQLGSRVLITTRFEDVAPRMHYSFYQHRVSPLDDDDAWSLLKNQFPQRPNQHSWLVHLLVATPTAGPPYHPSFPSSSHNTSPPRAAAAGTPLLLLDPEGQEECLHPELLHQGDPWRWHVAAASMGDAVKGGTIIPYGMVVSMWISEGFIQPTYGSMSLEEEATEYYNELITRNLIEPVNQIYECGMHDVVRSFAEFMAREESLVLHDDHVGSIGLVRRLSIGSTKSIPEWALLQKQESLRTLIIRCRINIKPGDSLTSFSSLRVLDIEHSDCDSLVDSLCQLRHLRYLGFGGTNISKLPDDIHRLRFLQHLVLRDCTSLEKLPSSIIKLAHLRSFRLDGSPDVLMPKGFGALTNLRLLYGFPVHVETDGGWCSLEEIGPLSQLRSLALYGLENVSTSSWVEKAMISSKGHLSYLELSCSSSRYMGSRDELEKQQQQKATEEVFENLCPPTCVEQLWVEGYFGRHLPHWMMIPATSTFMSLRYLTMKDLPCCTQLPDGLGQLPSLESLAIQDAPAIKSVGPEFQASSFSVAVGGGVAPSTSAAFPSLTNLKLAGLCEWEEWEWEEQGEDVTAYTMMAMPALNRLTIGNCKLGRLPPGLASSKRHALRRLNLYKLSHLTCVENFPSVVELDVFDCPELKSISGLCRLQRIRIVRCPNLEVLEGVPALDSLVLEDSVMKTLPEYLRGVYPRHLHLTCSRKLCQSLSAGSSEWDKINHIRTHAIYCWNSDQRAYIQVQMKSDPSAGGARLRLEAGSSQSKVAPATPTS</sequence>
<dbReference type="Gene3D" id="3.40.50.300">
    <property type="entry name" value="P-loop containing nucleotide triphosphate hydrolases"/>
    <property type="match status" value="1"/>
</dbReference>
<keyword evidence="2" id="KW-0433">Leucine-rich repeat</keyword>
<comment type="caution">
    <text evidence="14">The sequence shown here is derived from an EMBL/GenBank/DDBJ whole genome shotgun (WGS) entry which is preliminary data.</text>
</comment>
<proteinExistence type="inferred from homology"/>
<evidence type="ECO:0000313" key="14">
    <source>
        <dbReference type="EMBL" id="TVU23253.1"/>
    </source>
</evidence>
<evidence type="ECO:0000259" key="11">
    <source>
        <dbReference type="Pfam" id="PF18052"/>
    </source>
</evidence>
<keyword evidence="3" id="KW-0677">Repeat</keyword>
<organism evidence="14 15">
    <name type="scientific">Eragrostis curvula</name>
    <name type="common">weeping love grass</name>
    <dbReference type="NCBI Taxonomy" id="38414"/>
    <lineage>
        <taxon>Eukaryota</taxon>
        <taxon>Viridiplantae</taxon>
        <taxon>Streptophyta</taxon>
        <taxon>Embryophyta</taxon>
        <taxon>Tracheophyta</taxon>
        <taxon>Spermatophyta</taxon>
        <taxon>Magnoliopsida</taxon>
        <taxon>Liliopsida</taxon>
        <taxon>Poales</taxon>
        <taxon>Poaceae</taxon>
        <taxon>PACMAD clade</taxon>
        <taxon>Chloridoideae</taxon>
        <taxon>Eragrostideae</taxon>
        <taxon>Eragrostidinae</taxon>
        <taxon>Eragrostis</taxon>
    </lineage>
</organism>
<dbReference type="Gramene" id="TVU23253">
    <property type="protein sequence ID" value="TVU23253"/>
    <property type="gene ID" value="EJB05_25606"/>
</dbReference>
<evidence type="ECO:0000256" key="5">
    <source>
        <dbReference type="ARBA" id="ARBA00022821"/>
    </source>
</evidence>
<feature type="coiled-coil region" evidence="8">
    <location>
        <begin position="119"/>
        <end position="146"/>
    </location>
</feature>
<dbReference type="Pfam" id="PF23598">
    <property type="entry name" value="LRR_14"/>
    <property type="match status" value="1"/>
</dbReference>
<dbReference type="GO" id="GO:0005524">
    <property type="term" value="F:ATP binding"/>
    <property type="evidence" value="ECO:0007669"/>
    <property type="project" value="UniProtKB-KW"/>
</dbReference>
<dbReference type="InterPro" id="IPR041118">
    <property type="entry name" value="Rx_N"/>
</dbReference>
<keyword evidence="7 8" id="KW-0175">Coiled coil</keyword>
<dbReference type="PANTHER" id="PTHR36766">
    <property type="entry name" value="PLANT BROAD-SPECTRUM MILDEW RESISTANCE PROTEIN RPW8"/>
    <property type="match status" value="1"/>
</dbReference>
<feature type="domain" description="Disease resistance protein winged helix" evidence="12">
    <location>
        <begin position="450"/>
        <end position="506"/>
    </location>
</feature>
<dbReference type="Gene3D" id="3.80.10.10">
    <property type="entry name" value="Ribonuclease Inhibitor"/>
    <property type="match status" value="2"/>
</dbReference>
<keyword evidence="6" id="KW-0067">ATP-binding</keyword>
<dbReference type="InterPro" id="IPR032675">
    <property type="entry name" value="LRR_dom_sf"/>
</dbReference>
<feature type="domain" description="Disease resistance N-terminal" evidence="11">
    <location>
        <begin position="12"/>
        <end position="95"/>
    </location>
</feature>
<evidence type="ECO:0000256" key="4">
    <source>
        <dbReference type="ARBA" id="ARBA00022741"/>
    </source>
</evidence>
<dbReference type="InterPro" id="IPR055414">
    <property type="entry name" value="LRR_R13L4/SHOC2-like"/>
</dbReference>
<dbReference type="Proteomes" id="UP000324897">
    <property type="component" value="Chromosome 2"/>
</dbReference>
<evidence type="ECO:0000256" key="9">
    <source>
        <dbReference type="SAM" id="MobiDB-lite"/>
    </source>
</evidence>
<dbReference type="Pfam" id="PF23559">
    <property type="entry name" value="WHD_DRP"/>
    <property type="match status" value="1"/>
</dbReference>
<reference evidence="14 15" key="1">
    <citation type="journal article" date="2019" name="Sci. Rep.">
        <title>A high-quality genome of Eragrostis curvula grass provides insights into Poaceae evolution and supports new strategies to enhance forage quality.</title>
        <authorList>
            <person name="Carballo J."/>
            <person name="Santos B.A.C.M."/>
            <person name="Zappacosta D."/>
            <person name="Garbus I."/>
            <person name="Selva J.P."/>
            <person name="Gallo C.A."/>
            <person name="Diaz A."/>
            <person name="Albertini E."/>
            <person name="Caccamo M."/>
            <person name="Echenique V."/>
        </authorList>
    </citation>
    <scope>NUCLEOTIDE SEQUENCE [LARGE SCALE GENOMIC DNA]</scope>
    <source>
        <strain evidence="15">cv. Victoria</strain>
        <tissue evidence="14">Leaf</tissue>
    </source>
</reference>
<evidence type="ECO:0000259" key="10">
    <source>
        <dbReference type="Pfam" id="PF00931"/>
    </source>
</evidence>
<evidence type="ECO:0000256" key="8">
    <source>
        <dbReference type="SAM" id="Coils"/>
    </source>
</evidence>
<feature type="compositionally biased region" description="Polar residues" evidence="9">
    <location>
        <begin position="1063"/>
        <end position="1076"/>
    </location>
</feature>
<keyword evidence="4" id="KW-0547">Nucleotide-binding</keyword>
<dbReference type="CDD" id="cd14798">
    <property type="entry name" value="RX-CC_like"/>
    <property type="match status" value="1"/>
</dbReference>
<comment type="similarity">
    <text evidence="1">Belongs to the disease resistance NB-LRR family.</text>
</comment>
<dbReference type="InterPro" id="IPR002182">
    <property type="entry name" value="NB-ARC"/>
</dbReference>
<protein>
    <recommendedName>
        <fullName evidence="16">AAA+ ATPase domain-containing protein</fullName>
    </recommendedName>
</protein>
<dbReference type="SUPFAM" id="SSF52540">
    <property type="entry name" value="P-loop containing nucleoside triphosphate hydrolases"/>
    <property type="match status" value="1"/>
</dbReference>
<evidence type="ECO:0008006" key="16">
    <source>
        <dbReference type="Google" id="ProtNLM"/>
    </source>
</evidence>
<dbReference type="OrthoDB" id="5279713at2759"/>
<evidence type="ECO:0000256" key="1">
    <source>
        <dbReference type="ARBA" id="ARBA00008894"/>
    </source>
</evidence>
<dbReference type="GO" id="GO:0051707">
    <property type="term" value="P:response to other organism"/>
    <property type="evidence" value="ECO:0007669"/>
    <property type="project" value="UniProtKB-ARBA"/>
</dbReference>
<evidence type="ECO:0000313" key="15">
    <source>
        <dbReference type="Proteomes" id="UP000324897"/>
    </source>
</evidence>
<dbReference type="InterPro" id="IPR058922">
    <property type="entry name" value="WHD_DRP"/>
</dbReference>
<keyword evidence="5" id="KW-0611">Plant defense</keyword>
<name>A0A5J9UHM9_9POAL</name>
<evidence type="ECO:0000259" key="12">
    <source>
        <dbReference type="Pfam" id="PF23559"/>
    </source>
</evidence>
<evidence type="ECO:0000256" key="3">
    <source>
        <dbReference type="ARBA" id="ARBA00022737"/>
    </source>
</evidence>
<dbReference type="InterPro" id="IPR027417">
    <property type="entry name" value="P-loop_NTPase"/>
</dbReference>
<dbReference type="EMBL" id="RWGY01000013">
    <property type="protein sequence ID" value="TVU23253.1"/>
    <property type="molecule type" value="Genomic_DNA"/>
</dbReference>
<feature type="domain" description="NB-ARC" evidence="10">
    <location>
        <begin position="203"/>
        <end position="357"/>
    </location>
</feature>
<evidence type="ECO:0000256" key="7">
    <source>
        <dbReference type="ARBA" id="ARBA00023054"/>
    </source>
</evidence>
<evidence type="ECO:0000259" key="13">
    <source>
        <dbReference type="Pfam" id="PF23598"/>
    </source>
</evidence>
<dbReference type="GO" id="GO:0006952">
    <property type="term" value="P:defense response"/>
    <property type="evidence" value="ECO:0007669"/>
    <property type="project" value="UniProtKB-KW"/>
</dbReference>
<dbReference type="AlphaFoldDB" id="A0A5J9UHM9"/>